<dbReference type="RefSeq" id="WP_038185647.1">
    <property type="nucleotide sequence ID" value="NZ_ASQA01000028.1"/>
</dbReference>
<organism evidence="1 2">
    <name type="scientific">Viridibacillus arenosi FSL R5-213</name>
    <dbReference type="NCBI Taxonomy" id="1227360"/>
    <lineage>
        <taxon>Bacteria</taxon>
        <taxon>Bacillati</taxon>
        <taxon>Bacillota</taxon>
        <taxon>Bacilli</taxon>
        <taxon>Bacillales</taxon>
        <taxon>Caryophanaceae</taxon>
        <taxon>Viridibacillus</taxon>
    </lineage>
</organism>
<name>W4EUN1_9BACL</name>
<dbReference type="InterPro" id="IPR029046">
    <property type="entry name" value="LolA/LolB/LppX"/>
</dbReference>
<dbReference type="SUPFAM" id="SSF89392">
    <property type="entry name" value="Prokaryotic lipoproteins and lipoprotein localization factors"/>
    <property type="match status" value="1"/>
</dbReference>
<evidence type="ECO:0000313" key="1">
    <source>
        <dbReference type="EMBL" id="ETT84250.1"/>
    </source>
</evidence>
<dbReference type="AlphaFoldDB" id="W4EUN1"/>
<dbReference type="Proteomes" id="UP000019062">
    <property type="component" value="Unassembled WGS sequence"/>
</dbReference>
<dbReference type="eggNOG" id="COG2834">
    <property type="taxonomic scope" value="Bacteria"/>
</dbReference>
<dbReference type="Gene3D" id="2.50.20.10">
    <property type="entry name" value="Lipoprotein localisation LolA/LolB/LppX"/>
    <property type="match status" value="1"/>
</dbReference>
<accession>W4EUN1</accession>
<proteinExistence type="predicted"/>
<keyword evidence="2" id="KW-1185">Reference proteome</keyword>
<sequence length="357" mass="40714">MKTILKTFSLIGVMTIGLVGCTTEESQYSPEQVIQNTLKDSKPVGPYYGEYDMTISNEKMHVKEWIGEDSKRRIEISDEKGKQQSLSVNDGENMTSYDQAQNTAIVMSITDELKDISQSSPKEQAELLLKAVKDTHDIALKGEEKILDRKTYHLVAKGKGEKTLFGDIEMWVDKENWMVLKTNISTVGGDTQMEYTKIDFDAKIPDSKFKLELPKDVKIQKLDSTMKSEQITSDELPSVFKKAYLYFPEKGKLKIAKIEVMDVVDHKELAIEYEKDGVVYFSLSVFPTQKDMGEKTETIPGEKQVKVRGQKGSIMEMKTFRSVSWSEKGFNYTIMPTNPDLKMKEILKMVEDMKLVK</sequence>
<reference evidence="1 2" key="1">
    <citation type="journal article" date="2014" name="BMC Genomics">
        <title>Genomic comparison of sporeforming bacilli isolated from milk.</title>
        <authorList>
            <person name="Moreno Switt A.I."/>
            <person name="Andrus A.D."/>
            <person name="Ranieri M.L."/>
            <person name="Orsi R.H."/>
            <person name="Ivy R."/>
            <person name="den Bakker H.C."/>
            <person name="Martin N.H."/>
            <person name="Wiedmann M."/>
            <person name="Boor K.J."/>
        </authorList>
    </citation>
    <scope>NUCLEOTIDE SEQUENCE [LARGE SCALE GENOMIC DNA]</scope>
    <source>
        <strain evidence="1 2">FSL R5-213</strain>
    </source>
</reference>
<dbReference type="PANTHER" id="PTHR37507:SF2">
    <property type="entry name" value="SPORULATION PROTEIN YDCC"/>
    <property type="match status" value="1"/>
</dbReference>
<evidence type="ECO:0000313" key="2">
    <source>
        <dbReference type="Proteomes" id="UP000019062"/>
    </source>
</evidence>
<dbReference type="PANTHER" id="PTHR37507">
    <property type="entry name" value="SPORULATION PROTEIN YDCC"/>
    <property type="match status" value="1"/>
</dbReference>
<dbReference type="InterPro" id="IPR052944">
    <property type="entry name" value="Sporulation_related"/>
</dbReference>
<protein>
    <recommendedName>
        <fullName evidence="3">MucB/RseB N-terminal domain-containing protein</fullName>
    </recommendedName>
</protein>
<dbReference type="PROSITE" id="PS51257">
    <property type="entry name" value="PROKAR_LIPOPROTEIN"/>
    <property type="match status" value="1"/>
</dbReference>
<dbReference type="EMBL" id="ASQA01000028">
    <property type="protein sequence ID" value="ETT84250.1"/>
    <property type="molecule type" value="Genomic_DNA"/>
</dbReference>
<comment type="caution">
    <text evidence="1">The sequence shown here is derived from an EMBL/GenBank/DDBJ whole genome shotgun (WGS) entry which is preliminary data.</text>
</comment>
<gene>
    <name evidence="1" type="ORF">C176_12818</name>
</gene>
<evidence type="ECO:0008006" key="3">
    <source>
        <dbReference type="Google" id="ProtNLM"/>
    </source>
</evidence>